<feature type="signal peptide" evidence="1">
    <location>
        <begin position="1"/>
        <end position="24"/>
    </location>
</feature>
<dbReference type="AlphaFoldDB" id="A0A5C5WCJ3"/>
<comment type="caution">
    <text evidence="2">The sequence shown here is derived from an EMBL/GenBank/DDBJ whole genome shotgun (WGS) entry which is preliminary data.</text>
</comment>
<organism evidence="2 3">
    <name type="scientific">Botrimarina hoheduenensis</name>
    <dbReference type="NCBI Taxonomy" id="2528000"/>
    <lineage>
        <taxon>Bacteria</taxon>
        <taxon>Pseudomonadati</taxon>
        <taxon>Planctomycetota</taxon>
        <taxon>Planctomycetia</taxon>
        <taxon>Pirellulales</taxon>
        <taxon>Lacipirellulaceae</taxon>
        <taxon>Botrimarina</taxon>
    </lineage>
</organism>
<dbReference type="RefSeq" id="WP_146570859.1">
    <property type="nucleotide sequence ID" value="NZ_SJPH01000001.1"/>
</dbReference>
<gene>
    <name evidence="2" type="ORF">Pla111_04130</name>
</gene>
<name>A0A5C5WCJ3_9BACT</name>
<accession>A0A5C5WCJ3</accession>
<proteinExistence type="predicted"/>
<dbReference type="Proteomes" id="UP000318995">
    <property type="component" value="Unassembled WGS sequence"/>
</dbReference>
<dbReference type="OrthoDB" id="9942240at2"/>
<keyword evidence="1" id="KW-0732">Signal</keyword>
<feature type="chain" id="PRO_5022970780" evidence="1">
    <location>
        <begin position="25"/>
        <end position="73"/>
    </location>
</feature>
<reference evidence="2 3" key="1">
    <citation type="submission" date="2019-02" db="EMBL/GenBank/DDBJ databases">
        <title>Deep-cultivation of Planctomycetes and their phenomic and genomic characterization uncovers novel biology.</title>
        <authorList>
            <person name="Wiegand S."/>
            <person name="Jogler M."/>
            <person name="Boedeker C."/>
            <person name="Pinto D."/>
            <person name="Vollmers J."/>
            <person name="Rivas-Marin E."/>
            <person name="Kohn T."/>
            <person name="Peeters S.H."/>
            <person name="Heuer A."/>
            <person name="Rast P."/>
            <person name="Oberbeckmann S."/>
            <person name="Bunk B."/>
            <person name="Jeske O."/>
            <person name="Meyerdierks A."/>
            <person name="Storesund J.E."/>
            <person name="Kallscheuer N."/>
            <person name="Luecker S."/>
            <person name="Lage O.M."/>
            <person name="Pohl T."/>
            <person name="Merkel B.J."/>
            <person name="Hornburger P."/>
            <person name="Mueller R.-W."/>
            <person name="Bruemmer F."/>
            <person name="Labrenz M."/>
            <person name="Spormann A.M."/>
            <person name="Op Den Camp H."/>
            <person name="Overmann J."/>
            <person name="Amann R."/>
            <person name="Jetten M.S.M."/>
            <person name="Mascher T."/>
            <person name="Medema M.H."/>
            <person name="Devos D.P."/>
            <person name="Kaster A.-K."/>
            <person name="Ovreas L."/>
            <person name="Rohde M."/>
            <person name="Galperin M.Y."/>
            <person name="Jogler C."/>
        </authorList>
    </citation>
    <scope>NUCLEOTIDE SEQUENCE [LARGE SCALE GENOMIC DNA]</scope>
    <source>
        <strain evidence="2 3">Pla111</strain>
    </source>
</reference>
<evidence type="ECO:0000313" key="3">
    <source>
        <dbReference type="Proteomes" id="UP000318995"/>
    </source>
</evidence>
<evidence type="ECO:0000256" key="1">
    <source>
        <dbReference type="SAM" id="SignalP"/>
    </source>
</evidence>
<evidence type="ECO:0000313" key="2">
    <source>
        <dbReference type="EMBL" id="TWT48638.1"/>
    </source>
</evidence>
<sequence precursor="true">MTGKQLIATAFGLFLAVTQLGCNACQSCHDYGSPVSGATCGACNHARAGSYPMAGEPLTRPGVEVAERPKTVR</sequence>
<dbReference type="EMBL" id="SJPH01000001">
    <property type="protein sequence ID" value="TWT48638.1"/>
    <property type="molecule type" value="Genomic_DNA"/>
</dbReference>
<keyword evidence="3" id="KW-1185">Reference proteome</keyword>
<protein>
    <submittedName>
        <fullName evidence="2">Uncharacterized protein</fullName>
    </submittedName>
</protein>